<keyword evidence="2" id="KW-1185">Reference proteome</keyword>
<dbReference type="AlphaFoldDB" id="A0A5J5GU31"/>
<dbReference type="EMBL" id="VYKL01000067">
    <property type="protein sequence ID" value="KAA9011781.1"/>
    <property type="molecule type" value="Genomic_DNA"/>
</dbReference>
<reference evidence="1 2" key="1">
    <citation type="submission" date="2019-09" db="EMBL/GenBank/DDBJ databases">
        <title>Whole genome sequences of isolates from the Mars Exploration Rovers.</title>
        <authorList>
            <person name="Seuylemezian A."/>
            <person name="Vaishampayan P."/>
        </authorList>
    </citation>
    <scope>NUCLEOTIDE SEQUENCE [LARGE SCALE GENOMIC DNA]</scope>
    <source>
        <strain evidence="1 2">MER_TA_151</strain>
    </source>
</reference>
<protein>
    <submittedName>
        <fullName evidence="1">Uncharacterized protein</fullName>
    </submittedName>
</protein>
<dbReference type="RefSeq" id="WP_150442975.1">
    <property type="nucleotide sequence ID" value="NZ_VYKL01000067.1"/>
</dbReference>
<evidence type="ECO:0000313" key="1">
    <source>
        <dbReference type="EMBL" id="KAA9011781.1"/>
    </source>
</evidence>
<name>A0A5J5GU31_9BACI</name>
<dbReference type="OrthoDB" id="2454315at2"/>
<gene>
    <name evidence="1" type="ORF">F4V44_26495</name>
</gene>
<comment type="caution">
    <text evidence="1">The sequence shown here is derived from an EMBL/GenBank/DDBJ whole genome shotgun (WGS) entry which is preliminary data.</text>
</comment>
<sequence length="132" mass="15170">MTNKLGHFKEESIAKKIHEYLSQLPGVSSKDAAKEPVIGYYKEKQRKFATLHGGSLQSLILHVDPGHPDSTIGKQKQIEAQARLDYDIRTIRGHKLKPHEAYIPLEKLDRAQPIERMEDLIDYAYHKQDKLV</sequence>
<proteinExistence type="predicted"/>
<organism evidence="1 2">
    <name type="scientific">Niallia endozanthoxylica</name>
    <dbReference type="NCBI Taxonomy" id="2036016"/>
    <lineage>
        <taxon>Bacteria</taxon>
        <taxon>Bacillati</taxon>
        <taxon>Bacillota</taxon>
        <taxon>Bacilli</taxon>
        <taxon>Bacillales</taxon>
        <taxon>Bacillaceae</taxon>
        <taxon>Niallia</taxon>
    </lineage>
</organism>
<accession>A0A5J5GU31</accession>
<dbReference type="Proteomes" id="UP000326671">
    <property type="component" value="Unassembled WGS sequence"/>
</dbReference>
<evidence type="ECO:0000313" key="2">
    <source>
        <dbReference type="Proteomes" id="UP000326671"/>
    </source>
</evidence>